<keyword evidence="11" id="KW-0539">Nucleus</keyword>
<dbReference type="PROSITE" id="PS00031">
    <property type="entry name" value="NUCLEAR_REC_DBD_1"/>
    <property type="match status" value="1"/>
</dbReference>
<evidence type="ECO:0000256" key="11">
    <source>
        <dbReference type="ARBA" id="ARBA00023242"/>
    </source>
</evidence>
<dbReference type="InterPro" id="IPR013088">
    <property type="entry name" value="Znf_NHR/GATA"/>
</dbReference>
<evidence type="ECO:0000256" key="4">
    <source>
        <dbReference type="ARBA" id="ARBA00022771"/>
    </source>
</evidence>
<feature type="region of interest" description="Disordered" evidence="12">
    <location>
        <begin position="382"/>
        <end position="401"/>
    </location>
</feature>
<dbReference type="CDD" id="cd07171">
    <property type="entry name" value="NR_DBD_ER"/>
    <property type="match status" value="1"/>
</dbReference>
<keyword evidence="7" id="KW-0446">Lipid-binding</keyword>
<dbReference type="Proteomes" id="UP000682733">
    <property type="component" value="Unassembled WGS sequence"/>
</dbReference>
<keyword evidence="5" id="KW-0862">Zinc</keyword>
<organism evidence="16 19">
    <name type="scientific">Didymodactylos carnosus</name>
    <dbReference type="NCBI Taxonomy" id="1234261"/>
    <lineage>
        <taxon>Eukaryota</taxon>
        <taxon>Metazoa</taxon>
        <taxon>Spiralia</taxon>
        <taxon>Gnathifera</taxon>
        <taxon>Rotifera</taxon>
        <taxon>Eurotatoria</taxon>
        <taxon>Bdelloidea</taxon>
        <taxon>Philodinida</taxon>
        <taxon>Philodinidae</taxon>
        <taxon>Didymodactylos</taxon>
    </lineage>
</organism>
<keyword evidence="10" id="KW-0675">Receptor</keyword>
<comment type="similarity">
    <text evidence="1">Belongs to the nuclear hormone receptor family. NR3 subfamily.</text>
</comment>
<dbReference type="SUPFAM" id="SSF57716">
    <property type="entry name" value="Glucocorticoid receptor-like (DNA-binding domain)"/>
    <property type="match status" value="1"/>
</dbReference>
<dbReference type="Proteomes" id="UP000663829">
    <property type="component" value="Unassembled WGS sequence"/>
</dbReference>
<dbReference type="EMBL" id="CAJNOQ010001301">
    <property type="protein sequence ID" value="CAF0884844.1"/>
    <property type="molecule type" value="Genomic_DNA"/>
</dbReference>
<dbReference type="FunFam" id="3.30.50.10:FF:000139">
    <property type="entry name" value="Estrogen receptor beta a variant b"/>
    <property type="match status" value="1"/>
</dbReference>
<dbReference type="InterPro" id="IPR035500">
    <property type="entry name" value="NHR-like_dom_sf"/>
</dbReference>
<dbReference type="GO" id="GO:0043565">
    <property type="term" value="F:sequence-specific DNA binding"/>
    <property type="evidence" value="ECO:0007669"/>
    <property type="project" value="InterPro"/>
</dbReference>
<evidence type="ECO:0000256" key="9">
    <source>
        <dbReference type="ARBA" id="ARBA00023163"/>
    </source>
</evidence>
<feature type="compositionally biased region" description="Low complexity" evidence="12">
    <location>
        <begin position="382"/>
        <end position="394"/>
    </location>
</feature>
<dbReference type="Proteomes" id="UP000677228">
    <property type="component" value="Unassembled WGS sequence"/>
</dbReference>
<evidence type="ECO:0000259" key="14">
    <source>
        <dbReference type="PROSITE" id="PS51843"/>
    </source>
</evidence>
<proteinExistence type="inferred from homology"/>
<dbReference type="EMBL" id="CAJOBC010001301">
    <property type="protein sequence ID" value="CAF3670299.1"/>
    <property type="molecule type" value="Genomic_DNA"/>
</dbReference>
<evidence type="ECO:0000256" key="6">
    <source>
        <dbReference type="ARBA" id="ARBA00023015"/>
    </source>
</evidence>
<dbReference type="SUPFAM" id="SSF48508">
    <property type="entry name" value="Nuclear receptor ligand-binding domain"/>
    <property type="match status" value="1"/>
</dbReference>
<evidence type="ECO:0000256" key="10">
    <source>
        <dbReference type="ARBA" id="ARBA00023170"/>
    </source>
</evidence>
<dbReference type="PRINTS" id="PR00398">
    <property type="entry name" value="STRDHORMONER"/>
</dbReference>
<dbReference type="InterPro" id="IPR050200">
    <property type="entry name" value="Nuclear_hormone_rcpt_NR3"/>
</dbReference>
<dbReference type="Gene3D" id="1.10.565.10">
    <property type="entry name" value="Retinoid X Receptor"/>
    <property type="match status" value="1"/>
</dbReference>
<sequence>MTAHPPYLNDFYYNNNNSNNYQSPNNINNRFATTGSKGESRMTQLFSPSYCQYSTPQHGMTSPCEQYVSDTSNDMFQYHRQLSTTPFFYPPRLLYNQSQQPNLVSCTIPNTTRMPVRLAHQTSLTDCTSNNTNNSVINLSKKRLEPTAEFVYWNTNEITVKQQQSSKKNGELIFLPTQIKKESCEPIVYDSSKEELVLNGREIIKNDSKNRVKIESLDANGIAKQPQQQQQITRKETRDNLENLSNCQKIIQQEEEQTERSSSISMLMNNESKQRQKQDHLIRKIPVSSEDKRRCAVCSDIASGYHYGVWSCEGCKAFFKRSIQGVNEYICPATNTCTIDKHRRKSCQACRLRRCYEVGMTKGTTRRERRYKRKAVSVCKISSTSSTPNNTANAQEPQVPQSSALMAQPQKQILQESRINSSAEFITILSQASRLNLPAKIDLTIQLDDKYFLQLLAKIFDQELVVLINWAKTVPGYTESLTLDQQVTIIEQSWLDTLLLGIIERSVEHSDDSLHFAPDFTIPRTRELNSPTLQCICSNLFNLVQAFKEPRTTHEEFIALKATILINSVPSTISSTKALRTLTNQVYQSIQYASDSNPHIYNENYIRHFFLLLQLPHIKLLSSRLIRLFLDMRILNMLPQADLLLEMLDAQEMIDINNLSLINNNNSGGERCSSQQSFSNTSPNQLDNFKLNTQMSSYSESISSFSEQQQQDVADIKTNDIDDEEDCNVIQMNRNNSSNQLSSSQMMLNASRNDYSHSLPSLNIQTQGSFQTATSSSSNPLAMIYPPQPRSTPISAASFSSTSSYHYFDQNTNRLSSPQDIIYDATTITQQSSAPLQQIRKAAKSYKRQRHEDNSEF</sequence>
<name>A0A813YIG1_9BILA</name>
<evidence type="ECO:0000313" key="19">
    <source>
        <dbReference type="Proteomes" id="UP000663829"/>
    </source>
</evidence>
<dbReference type="SMART" id="SM00399">
    <property type="entry name" value="ZnF_C4"/>
    <property type="match status" value="1"/>
</dbReference>
<keyword evidence="9" id="KW-0804">Transcription</keyword>
<dbReference type="PANTHER" id="PTHR48092">
    <property type="entry name" value="KNIRPS-RELATED PROTEIN-RELATED"/>
    <property type="match status" value="1"/>
</dbReference>
<dbReference type="PROSITE" id="PS51030">
    <property type="entry name" value="NUCLEAR_REC_DBD_2"/>
    <property type="match status" value="1"/>
</dbReference>
<feature type="domain" description="Nuclear receptor" evidence="13">
    <location>
        <begin position="292"/>
        <end position="367"/>
    </location>
</feature>
<feature type="region of interest" description="Disordered" evidence="12">
    <location>
        <begin position="832"/>
        <end position="857"/>
    </location>
</feature>
<dbReference type="Proteomes" id="UP000681722">
    <property type="component" value="Unassembled WGS sequence"/>
</dbReference>
<dbReference type="EMBL" id="CAJOBA010000192">
    <property type="protein sequence ID" value="CAF3512643.1"/>
    <property type="molecule type" value="Genomic_DNA"/>
</dbReference>
<gene>
    <name evidence="16" type="ORF">GPM918_LOCUS7806</name>
    <name evidence="15" type="ORF">OVA965_LOCUS1138</name>
    <name evidence="18" type="ORF">SRO942_LOCUS7806</name>
    <name evidence="17" type="ORF">TMI583_LOCUS1139</name>
</gene>
<evidence type="ECO:0000259" key="13">
    <source>
        <dbReference type="PROSITE" id="PS51030"/>
    </source>
</evidence>
<evidence type="ECO:0000256" key="2">
    <source>
        <dbReference type="ARBA" id="ARBA00022665"/>
    </source>
</evidence>
<evidence type="ECO:0000256" key="5">
    <source>
        <dbReference type="ARBA" id="ARBA00022833"/>
    </source>
</evidence>
<keyword evidence="19" id="KW-1185">Reference proteome</keyword>
<evidence type="ECO:0000256" key="8">
    <source>
        <dbReference type="ARBA" id="ARBA00023125"/>
    </source>
</evidence>
<reference evidence="16" key="1">
    <citation type="submission" date="2021-02" db="EMBL/GenBank/DDBJ databases">
        <authorList>
            <person name="Nowell W R."/>
        </authorList>
    </citation>
    <scope>NUCLEOTIDE SEQUENCE</scope>
</reference>
<protein>
    <recommendedName>
        <fullName evidence="20">Estrogen receptor</fullName>
    </recommendedName>
</protein>
<dbReference type="PRINTS" id="PR00047">
    <property type="entry name" value="STROIDFINGER"/>
</dbReference>
<keyword evidence="2" id="KW-0754">Steroid-binding</keyword>
<dbReference type="PROSITE" id="PS51843">
    <property type="entry name" value="NR_LBD"/>
    <property type="match status" value="1"/>
</dbReference>
<keyword evidence="4" id="KW-0863">Zinc-finger</keyword>
<dbReference type="Pfam" id="PF00105">
    <property type="entry name" value="zf-C4"/>
    <property type="match status" value="1"/>
</dbReference>
<dbReference type="GO" id="GO:0003700">
    <property type="term" value="F:DNA-binding transcription factor activity"/>
    <property type="evidence" value="ECO:0007669"/>
    <property type="project" value="InterPro"/>
</dbReference>
<keyword evidence="3" id="KW-0479">Metal-binding</keyword>
<dbReference type="InterPro" id="IPR001723">
    <property type="entry name" value="Nuclear_hrmn_rcpt"/>
</dbReference>
<comment type="caution">
    <text evidence="16">The sequence shown here is derived from an EMBL/GenBank/DDBJ whole genome shotgun (WGS) entry which is preliminary data.</text>
</comment>
<dbReference type="Gene3D" id="3.30.50.10">
    <property type="entry name" value="Erythroid Transcription Factor GATA-1, subunit A"/>
    <property type="match status" value="1"/>
</dbReference>
<dbReference type="GO" id="GO:0005496">
    <property type="term" value="F:steroid binding"/>
    <property type="evidence" value="ECO:0007669"/>
    <property type="project" value="UniProtKB-KW"/>
</dbReference>
<keyword evidence="6" id="KW-0805">Transcription regulation</keyword>
<evidence type="ECO:0000256" key="12">
    <source>
        <dbReference type="SAM" id="MobiDB-lite"/>
    </source>
</evidence>
<evidence type="ECO:0000256" key="7">
    <source>
        <dbReference type="ARBA" id="ARBA00023121"/>
    </source>
</evidence>
<dbReference type="EMBL" id="CAJNOK010000192">
    <property type="protein sequence ID" value="CAF0735929.1"/>
    <property type="molecule type" value="Genomic_DNA"/>
</dbReference>
<evidence type="ECO:0000313" key="15">
    <source>
        <dbReference type="EMBL" id="CAF0735929.1"/>
    </source>
</evidence>
<evidence type="ECO:0008006" key="20">
    <source>
        <dbReference type="Google" id="ProtNLM"/>
    </source>
</evidence>
<dbReference type="GO" id="GO:0008270">
    <property type="term" value="F:zinc ion binding"/>
    <property type="evidence" value="ECO:0007669"/>
    <property type="project" value="UniProtKB-KW"/>
</dbReference>
<dbReference type="AlphaFoldDB" id="A0A813YIG1"/>
<dbReference type="OrthoDB" id="5799427at2759"/>
<keyword evidence="8" id="KW-0238">DNA-binding</keyword>
<dbReference type="Pfam" id="PF00104">
    <property type="entry name" value="Hormone_recep"/>
    <property type="match status" value="1"/>
</dbReference>
<evidence type="ECO:0000256" key="3">
    <source>
        <dbReference type="ARBA" id="ARBA00022723"/>
    </source>
</evidence>
<dbReference type="InterPro" id="IPR001628">
    <property type="entry name" value="Znf_hrmn_rcpt"/>
</dbReference>
<dbReference type="SMART" id="SM00430">
    <property type="entry name" value="HOLI"/>
    <property type="match status" value="1"/>
</dbReference>
<evidence type="ECO:0000313" key="16">
    <source>
        <dbReference type="EMBL" id="CAF0884844.1"/>
    </source>
</evidence>
<dbReference type="InterPro" id="IPR000536">
    <property type="entry name" value="Nucl_hrmn_rcpt_lig-bd"/>
</dbReference>
<feature type="domain" description="NR LBD" evidence="14">
    <location>
        <begin position="421"/>
        <end position="651"/>
    </location>
</feature>
<evidence type="ECO:0000313" key="17">
    <source>
        <dbReference type="EMBL" id="CAF3512643.1"/>
    </source>
</evidence>
<evidence type="ECO:0000256" key="1">
    <source>
        <dbReference type="ARBA" id="ARBA00005413"/>
    </source>
</evidence>
<accession>A0A813YIG1</accession>
<evidence type="ECO:0000313" key="18">
    <source>
        <dbReference type="EMBL" id="CAF3670299.1"/>
    </source>
</evidence>